<dbReference type="PROSITE" id="PS00552">
    <property type="entry name" value="HTH_MERR_1"/>
    <property type="match status" value="1"/>
</dbReference>
<feature type="coiled-coil region" evidence="6">
    <location>
        <begin position="86"/>
        <end position="113"/>
    </location>
</feature>
<dbReference type="PANTHER" id="PTHR30204">
    <property type="entry name" value="REDOX-CYCLING DRUG-SENSING TRANSCRIPTIONAL ACTIVATOR SOXR"/>
    <property type="match status" value="1"/>
</dbReference>
<evidence type="ECO:0000256" key="2">
    <source>
        <dbReference type="ARBA" id="ARBA00022490"/>
    </source>
</evidence>
<dbReference type="Proteomes" id="UP001277471">
    <property type="component" value="Unassembled WGS sequence"/>
</dbReference>
<proteinExistence type="predicted"/>
<dbReference type="Pfam" id="PF09278">
    <property type="entry name" value="MerR-DNA-bind"/>
    <property type="match status" value="1"/>
</dbReference>
<dbReference type="SUPFAM" id="SSF46955">
    <property type="entry name" value="Putative DNA-binding domain"/>
    <property type="match status" value="1"/>
</dbReference>
<dbReference type="InterPro" id="IPR011789">
    <property type="entry name" value="CueR"/>
</dbReference>
<keyword evidence="4" id="KW-0238">DNA-binding</keyword>
<name>A0ABU4P4P3_AZOBR</name>
<protein>
    <submittedName>
        <fullName evidence="9">Cu(I)-responsive transcriptional regulator</fullName>
    </submittedName>
</protein>
<dbReference type="Pfam" id="PF00376">
    <property type="entry name" value="MerR"/>
    <property type="match status" value="1"/>
</dbReference>
<dbReference type="PANTHER" id="PTHR30204:SF94">
    <property type="entry name" value="HEAVY METAL-DEPENDENT TRANSCRIPTIONAL REGULATOR HI_0293-RELATED"/>
    <property type="match status" value="1"/>
</dbReference>
<dbReference type="SMART" id="SM00422">
    <property type="entry name" value="HTH_MERR"/>
    <property type="match status" value="1"/>
</dbReference>
<evidence type="ECO:0000313" key="9">
    <source>
        <dbReference type="EMBL" id="MDX5952077.1"/>
    </source>
</evidence>
<comment type="subcellular location">
    <subcellularLocation>
        <location evidence="1">Cytoplasm</location>
    </subcellularLocation>
</comment>
<evidence type="ECO:0000256" key="4">
    <source>
        <dbReference type="ARBA" id="ARBA00023125"/>
    </source>
</evidence>
<evidence type="ECO:0000313" key="10">
    <source>
        <dbReference type="Proteomes" id="UP001277471"/>
    </source>
</evidence>
<evidence type="ECO:0000259" key="8">
    <source>
        <dbReference type="PROSITE" id="PS50937"/>
    </source>
</evidence>
<dbReference type="InterPro" id="IPR000551">
    <property type="entry name" value="MerR-type_HTH_dom"/>
</dbReference>
<evidence type="ECO:0000256" key="7">
    <source>
        <dbReference type="SAM" id="MobiDB-lite"/>
    </source>
</evidence>
<accession>A0ABU4P4P3</accession>
<dbReference type="InterPro" id="IPR047057">
    <property type="entry name" value="MerR_fam"/>
</dbReference>
<dbReference type="CDD" id="cd01108">
    <property type="entry name" value="HTH_CueR"/>
    <property type="match status" value="1"/>
</dbReference>
<dbReference type="InterPro" id="IPR009061">
    <property type="entry name" value="DNA-bd_dom_put_sf"/>
</dbReference>
<keyword evidence="10" id="KW-1185">Reference proteome</keyword>
<dbReference type="RefSeq" id="WP_318675996.1">
    <property type="nucleotide sequence ID" value="NZ_JAMZIJ010000003.1"/>
</dbReference>
<gene>
    <name evidence="9" type="primary">cueR</name>
    <name evidence="9" type="ORF">SIM66_12845</name>
</gene>
<dbReference type="PRINTS" id="PR00040">
    <property type="entry name" value="HTHMERR"/>
</dbReference>
<evidence type="ECO:0000256" key="5">
    <source>
        <dbReference type="ARBA" id="ARBA00023163"/>
    </source>
</evidence>
<keyword evidence="3" id="KW-0805">Transcription regulation</keyword>
<comment type="caution">
    <text evidence="9">The sequence shown here is derived from an EMBL/GenBank/DDBJ whole genome shotgun (WGS) entry which is preliminary data.</text>
</comment>
<organism evidence="9 10">
    <name type="scientific">Azospirillum brasilense</name>
    <dbReference type="NCBI Taxonomy" id="192"/>
    <lineage>
        <taxon>Bacteria</taxon>
        <taxon>Pseudomonadati</taxon>
        <taxon>Pseudomonadota</taxon>
        <taxon>Alphaproteobacteria</taxon>
        <taxon>Rhodospirillales</taxon>
        <taxon>Azospirillaceae</taxon>
        <taxon>Azospirillum</taxon>
    </lineage>
</organism>
<dbReference type="EMBL" id="JAWXYC010000003">
    <property type="protein sequence ID" value="MDX5952077.1"/>
    <property type="molecule type" value="Genomic_DNA"/>
</dbReference>
<evidence type="ECO:0000256" key="6">
    <source>
        <dbReference type="SAM" id="Coils"/>
    </source>
</evidence>
<sequence length="168" mass="18072">MSVGGMTIGDAAKASGVNAKLIRYYESIGLIPEAGRTAAGYRVYSSSDVNVLRFVKRARTLGFSIERIQILVGLWQDRSRSSAEVKRVALDHVAELEAKIAELRAMSDTLTHLAHACHGDERPDCPILRDLEEGGGAGQEHPDRAPQKCHAPPGCRMDEDSSPGCSSG</sequence>
<evidence type="ECO:0000256" key="1">
    <source>
        <dbReference type="ARBA" id="ARBA00004496"/>
    </source>
</evidence>
<keyword evidence="5" id="KW-0804">Transcription</keyword>
<dbReference type="Gene3D" id="1.10.1660.10">
    <property type="match status" value="1"/>
</dbReference>
<dbReference type="PROSITE" id="PS50937">
    <property type="entry name" value="HTH_MERR_2"/>
    <property type="match status" value="1"/>
</dbReference>
<reference evidence="9 10" key="1">
    <citation type="submission" date="2023-11" db="EMBL/GenBank/DDBJ databases">
        <title>MicrobeMod: A computational toolkit for identifying prokaryotic methylation and restriction-modification with nanopore sequencing.</title>
        <authorList>
            <person name="Crits-Christoph A."/>
            <person name="Kang S.C."/>
            <person name="Lee H."/>
            <person name="Ostrov N."/>
        </authorList>
    </citation>
    <scope>NUCLEOTIDE SEQUENCE [LARGE SCALE GENOMIC DNA]</scope>
    <source>
        <strain evidence="9 10">ATCC 29145</strain>
    </source>
</reference>
<evidence type="ECO:0000256" key="3">
    <source>
        <dbReference type="ARBA" id="ARBA00023015"/>
    </source>
</evidence>
<dbReference type="InterPro" id="IPR015358">
    <property type="entry name" value="Tscrpt_reg_MerR_DNA-bd"/>
</dbReference>
<dbReference type="NCBIfam" id="TIGR02044">
    <property type="entry name" value="CueR"/>
    <property type="match status" value="1"/>
</dbReference>
<feature type="region of interest" description="Disordered" evidence="7">
    <location>
        <begin position="130"/>
        <end position="168"/>
    </location>
</feature>
<keyword evidence="6" id="KW-0175">Coiled coil</keyword>
<keyword evidence="2" id="KW-0963">Cytoplasm</keyword>
<feature type="domain" description="HTH merR-type" evidence="8">
    <location>
        <begin position="5"/>
        <end position="74"/>
    </location>
</feature>